<dbReference type="AlphaFoldDB" id="A0A2Z6B2G5"/>
<sequence>MANMDYPAPCFSCIESECFLPEDSINRNASSGKQPTPFWNHLSREENIVNVDTDAPWNIL</sequence>
<proteinExistence type="predicted"/>
<accession>A0A2Z6B2G5</accession>
<dbReference type="KEGG" id="dfl:DFE_2880"/>
<keyword evidence="2" id="KW-1185">Reference proteome</keyword>
<reference evidence="1 2" key="1">
    <citation type="journal article" date="2018" name="Sci. Adv.">
        <title>Multi-heme cytochromes provide a pathway for survival in energy-limited environments.</title>
        <authorList>
            <person name="Deng X."/>
            <person name="Dohmae N."/>
            <person name="Nealson K.H."/>
            <person name="Hashimoto K."/>
            <person name="Okamoto A."/>
        </authorList>
    </citation>
    <scope>NUCLEOTIDE SEQUENCE [LARGE SCALE GENOMIC DNA]</scope>
    <source>
        <strain evidence="1 2">IS5</strain>
    </source>
</reference>
<gene>
    <name evidence="1" type="ORF">DFE_2880</name>
</gene>
<name>A0A2Z6B2G5_9BACT</name>
<dbReference type="EMBL" id="AP017378">
    <property type="protein sequence ID" value="BBD09606.1"/>
    <property type="molecule type" value="Genomic_DNA"/>
</dbReference>
<protein>
    <submittedName>
        <fullName evidence="1">Uncharacterized protein</fullName>
    </submittedName>
</protein>
<dbReference type="Proteomes" id="UP000269883">
    <property type="component" value="Chromosome"/>
</dbReference>
<evidence type="ECO:0000313" key="1">
    <source>
        <dbReference type="EMBL" id="BBD09606.1"/>
    </source>
</evidence>
<dbReference type="RefSeq" id="WP_126380639.1">
    <property type="nucleotide sequence ID" value="NZ_AP017378.1"/>
</dbReference>
<evidence type="ECO:0000313" key="2">
    <source>
        <dbReference type="Proteomes" id="UP000269883"/>
    </source>
</evidence>
<organism evidence="1 2">
    <name type="scientific">Desulfovibrio ferrophilus</name>
    <dbReference type="NCBI Taxonomy" id="241368"/>
    <lineage>
        <taxon>Bacteria</taxon>
        <taxon>Pseudomonadati</taxon>
        <taxon>Thermodesulfobacteriota</taxon>
        <taxon>Desulfovibrionia</taxon>
        <taxon>Desulfovibrionales</taxon>
        <taxon>Desulfovibrionaceae</taxon>
        <taxon>Desulfovibrio</taxon>
    </lineage>
</organism>